<gene>
    <name evidence="1" type="ORF">J2W83_004824</name>
</gene>
<name>A0ACC6K9L1_9PSED</name>
<proteinExistence type="predicted"/>
<protein>
    <submittedName>
        <fullName evidence="1">3-hydroxymyristoyl/3-hydroxydecanoyl-(Acyl carrier protein) dehydratase</fullName>
    </submittedName>
</protein>
<evidence type="ECO:0000313" key="2">
    <source>
        <dbReference type="Proteomes" id="UP001259587"/>
    </source>
</evidence>
<keyword evidence="2" id="KW-1185">Reference proteome</keyword>
<accession>A0ACC6K9L1</accession>
<dbReference type="EMBL" id="JAVDTH010000044">
    <property type="protein sequence ID" value="MDR6715184.1"/>
    <property type="molecule type" value="Genomic_DNA"/>
</dbReference>
<dbReference type="Proteomes" id="UP001259587">
    <property type="component" value="Unassembled WGS sequence"/>
</dbReference>
<comment type="caution">
    <text evidence="1">The sequence shown here is derived from an EMBL/GenBank/DDBJ whole genome shotgun (WGS) entry which is preliminary data.</text>
</comment>
<organism evidence="1 2">
    <name type="scientific">Pseudomonas hunanensis</name>
    <dbReference type="NCBI Taxonomy" id="1247546"/>
    <lineage>
        <taxon>Bacteria</taxon>
        <taxon>Pseudomonadati</taxon>
        <taxon>Pseudomonadota</taxon>
        <taxon>Gammaproteobacteria</taxon>
        <taxon>Pseudomonadales</taxon>
        <taxon>Pseudomonadaceae</taxon>
        <taxon>Pseudomonas</taxon>
    </lineage>
</organism>
<reference evidence="1" key="1">
    <citation type="submission" date="2023-07" db="EMBL/GenBank/DDBJ databases">
        <title>Sorghum-associated microbial communities from plants grown in Nebraska, USA.</title>
        <authorList>
            <person name="Schachtman D."/>
        </authorList>
    </citation>
    <scope>NUCLEOTIDE SEQUENCE</scope>
    <source>
        <strain evidence="1">BE56</strain>
    </source>
</reference>
<sequence length="150" mass="16807">MNIEKNLLVDEIREVVPWASIHCESRVPESAPVFEGHFPGHPILPGVLMIEALAQASGFLYMLSSDFANMAFLVSVKQAKFNGFVVPGDRLSIQARITHRGEGYLVCEGVLMREQAVASAQWMLRLMPFSSDVLRQSIQRTVLDRLERHG</sequence>
<evidence type="ECO:0000313" key="1">
    <source>
        <dbReference type="EMBL" id="MDR6715184.1"/>
    </source>
</evidence>